<evidence type="ECO:0000313" key="2">
    <source>
        <dbReference type="EMBL" id="MXO73727.1"/>
    </source>
</evidence>
<evidence type="ECO:0000256" key="1">
    <source>
        <dbReference type="SAM" id="MobiDB-lite"/>
    </source>
</evidence>
<dbReference type="AlphaFoldDB" id="A0A6I4TAM9"/>
<name>A0A6I4TAM9_9SPHN</name>
<dbReference type="EMBL" id="WTZA01000001">
    <property type="protein sequence ID" value="MXO73727.1"/>
    <property type="molecule type" value="Genomic_DNA"/>
</dbReference>
<dbReference type="Proteomes" id="UP000439522">
    <property type="component" value="Unassembled WGS sequence"/>
</dbReference>
<dbReference type="InterPro" id="IPR021330">
    <property type="entry name" value="DUF2939"/>
</dbReference>
<gene>
    <name evidence="2" type="ORF">GRI40_00625</name>
</gene>
<evidence type="ECO:0000313" key="3">
    <source>
        <dbReference type="Proteomes" id="UP000439522"/>
    </source>
</evidence>
<feature type="region of interest" description="Disordered" evidence="1">
    <location>
        <begin position="115"/>
        <end position="134"/>
    </location>
</feature>
<dbReference type="Pfam" id="PF11159">
    <property type="entry name" value="DUF2939"/>
    <property type="match status" value="1"/>
</dbReference>
<dbReference type="RefSeq" id="WP_160609557.1">
    <property type="nucleotide sequence ID" value="NZ_WTZA01000001.1"/>
</dbReference>
<reference evidence="2 3" key="1">
    <citation type="submission" date="2019-12" db="EMBL/GenBank/DDBJ databases">
        <title>Genomic-based taxomic classification of the family Erythrobacteraceae.</title>
        <authorList>
            <person name="Xu L."/>
        </authorList>
    </citation>
    <scope>NUCLEOTIDE SEQUENCE [LARGE SCALE GENOMIC DNA]</scope>
    <source>
        <strain evidence="2 3">100921-2</strain>
    </source>
</reference>
<proteinExistence type="predicted"/>
<protein>
    <submittedName>
        <fullName evidence="2">DUF2939 domain-containing protein</fullName>
    </submittedName>
</protein>
<organism evidence="2 3">
    <name type="scientific">Tsuneonella aeria</name>
    <dbReference type="NCBI Taxonomy" id="1837929"/>
    <lineage>
        <taxon>Bacteria</taxon>
        <taxon>Pseudomonadati</taxon>
        <taxon>Pseudomonadota</taxon>
        <taxon>Alphaproteobacteria</taxon>
        <taxon>Sphingomonadales</taxon>
        <taxon>Erythrobacteraceae</taxon>
        <taxon>Tsuneonella</taxon>
    </lineage>
</organism>
<feature type="compositionally biased region" description="Low complexity" evidence="1">
    <location>
        <begin position="118"/>
        <end position="129"/>
    </location>
</feature>
<dbReference type="OrthoDB" id="7406839at2"/>
<comment type="caution">
    <text evidence="2">The sequence shown here is derived from an EMBL/GenBank/DDBJ whole genome shotgun (WGS) entry which is preliminary data.</text>
</comment>
<sequence length="186" mass="19613">MNRNKLLAAVAVVAIVLAGVAWYFASPAYAMSQLKSAAESGDAAALEDRIDFPKVRESLKTQLRAAMATELARPEMKDNPFGALGAMLAMGMVYGMVEGFVTPEGMSAMIAEGRMQRPGQSPAPAPADGAADRQPVDWTVDRDGFDRFTATPVTPDGGPAPSLVFERDGLGWKLSGLELPAEGLGQ</sequence>
<accession>A0A6I4TAM9</accession>
<keyword evidence="3" id="KW-1185">Reference proteome</keyword>